<dbReference type="AlphaFoldDB" id="A0A5C7B1D8"/>
<evidence type="ECO:0000256" key="7">
    <source>
        <dbReference type="ARBA" id="ARBA00023237"/>
    </source>
</evidence>
<organism evidence="9 10">
    <name type="scientific">Algoriphagus aquimarinus</name>
    <dbReference type="NCBI Taxonomy" id="237018"/>
    <lineage>
        <taxon>Bacteria</taxon>
        <taxon>Pseudomonadati</taxon>
        <taxon>Bacteroidota</taxon>
        <taxon>Cytophagia</taxon>
        <taxon>Cytophagales</taxon>
        <taxon>Cyclobacteriaceae</taxon>
        <taxon>Algoriphagus</taxon>
    </lineage>
</organism>
<comment type="similarity">
    <text evidence="2">Belongs to the outer membrane factor (OMF) (TC 1.B.17) family.</text>
</comment>
<dbReference type="GO" id="GO:0015288">
    <property type="term" value="F:porin activity"/>
    <property type="evidence" value="ECO:0007669"/>
    <property type="project" value="TreeGrafter"/>
</dbReference>
<accession>A0A5C7B1D8</accession>
<comment type="subcellular location">
    <subcellularLocation>
        <location evidence="1">Cell outer membrane</location>
    </subcellularLocation>
</comment>
<dbReference type="PANTHER" id="PTHR30026">
    <property type="entry name" value="OUTER MEMBRANE PROTEIN TOLC"/>
    <property type="match status" value="1"/>
</dbReference>
<dbReference type="InterPro" id="IPR051906">
    <property type="entry name" value="TolC-like"/>
</dbReference>
<dbReference type="InterPro" id="IPR003423">
    <property type="entry name" value="OMP_efflux"/>
</dbReference>
<sequence>MNKLFHRAFIALFLLGVTLNQGQAQEVLTIQDAVQLSLDNYGAIRAKEFYAESSSMLADKAKRDYLPNLTLSAQQDYGTVNGIISPLWGFGGYGVASSGLPRSEQNWDAAFGASYVANVNWEVFSFGRAKSSIQTAEAVVDQDQKDLTQEIFQHQIKVSSAYLDGVAAHKLTVSFQKNMERAATFQQIVKVKARNGLIAGVDSSQADAEYSNAKIAYLKSLDRELEAENVLMNLLGVIDQEYILDTLFLAKIPHEFTEDTSIFNHPILEWYRAKVNLNEQQTAYFRTFNYPSIALIGIVQTRASGFGPTYNVDNTDFSHSYWDGINPTRSNYLLGIGLTWNLSQILRTSKQVQSQKFISEALLEEYRQADQRIRLQGDLSDKKLQNALESVKEAPIQVTAASQAYQRQLALYENGLTDLVNVTQAFYLLIRAETDEAIATNNVWQALLFKAAAAGDFSLFEDQL</sequence>
<name>A0A5C7B1D8_9BACT</name>
<dbReference type="GO" id="GO:0009279">
    <property type="term" value="C:cell outer membrane"/>
    <property type="evidence" value="ECO:0007669"/>
    <property type="project" value="UniProtKB-SubCell"/>
</dbReference>
<evidence type="ECO:0000256" key="1">
    <source>
        <dbReference type="ARBA" id="ARBA00004442"/>
    </source>
</evidence>
<evidence type="ECO:0000313" key="9">
    <source>
        <dbReference type="EMBL" id="TXE13609.1"/>
    </source>
</evidence>
<keyword evidence="3" id="KW-0813">Transport</keyword>
<evidence type="ECO:0000256" key="8">
    <source>
        <dbReference type="SAM" id="SignalP"/>
    </source>
</evidence>
<reference evidence="9 10" key="1">
    <citation type="submission" date="2019-08" db="EMBL/GenBank/DDBJ databases">
        <title>Genomes sequence of Algoriphagus aquimarinus ACAM450.</title>
        <authorList>
            <person name="Bowman J.P."/>
        </authorList>
    </citation>
    <scope>NUCLEOTIDE SEQUENCE [LARGE SCALE GENOMIC DNA]</scope>
    <source>
        <strain evidence="9 10">ACAM 450</strain>
    </source>
</reference>
<evidence type="ECO:0000256" key="5">
    <source>
        <dbReference type="ARBA" id="ARBA00022692"/>
    </source>
</evidence>
<dbReference type="Pfam" id="PF02321">
    <property type="entry name" value="OEP"/>
    <property type="match status" value="1"/>
</dbReference>
<evidence type="ECO:0000313" key="10">
    <source>
        <dbReference type="Proteomes" id="UP000321935"/>
    </source>
</evidence>
<protein>
    <submittedName>
        <fullName evidence="9">TolC family protein</fullName>
    </submittedName>
</protein>
<dbReference type="SUPFAM" id="SSF56954">
    <property type="entry name" value="Outer membrane efflux proteins (OEP)"/>
    <property type="match status" value="1"/>
</dbReference>
<keyword evidence="6" id="KW-0472">Membrane</keyword>
<feature type="signal peptide" evidence="8">
    <location>
        <begin position="1"/>
        <end position="24"/>
    </location>
</feature>
<proteinExistence type="inferred from homology"/>
<keyword evidence="7" id="KW-0998">Cell outer membrane</keyword>
<dbReference type="GO" id="GO:1990281">
    <property type="term" value="C:efflux pump complex"/>
    <property type="evidence" value="ECO:0007669"/>
    <property type="project" value="TreeGrafter"/>
</dbReference>
<evidence type="ECO:0000256" key="2">
    <source>
        <dbReference type="ARBA" id="ARBA00007613"/>
    </source>
</evidence>
<dbReference type="GO" id="GO:0015562">
    <property type="term" value="F:efflux transmembrane transporter activity"/>
    <property type="evidence" value="ECO:0007669"/>
    <property type="project" value="InterPro"/>
</dbReference>
<keyword evidence="8" id="KW-0732">Signal</keyword>
<gene>
    <name evidence="9" type="ORF">ESV85_06450</name>
</gene>
<keyword evidence="4" id="KW-1134">Transmembrane beta strand</keyword>
<dbReference type="RefSeq" id="WP_146915870.1">
    <property type="nucleotide sequence ID" value="NZ_VORW01000002.1"/>
</dbReference>
<feature type="chain" id="PRO_5022908904" evidence="8">
    <location>
        <begin position="25"/>
        <end position="464"/>
    </location>
</feature>
<dbReference type="OrthoDB" id="654853at2"/>
<dbReference type="Gene3D" id="1.20.1600.10">
    <property type="entry name" value="Outer membrane efflux proteins (OEP)"/>
    <property type="match status" value="1"/>
</dbReference>
<keyword evidence="5" id="KW-0812">Transmembrane</keyword>
<dbReference type="PANTHER" id="PTHR30026:SF20">
    <property type="entry name" value="OUTER MEMBRANE PROTEIN TOLC"/>
    <property type="match status" value="1"/>
</dbReference>
<evidence type="ECO:0000256" key="4">
    <source>
        <dbReference type="ARBA" id="ARBA00022452"/>
    </source>
</evidence>
<comment type="caution">
    <text evidence="9">The sequence shown here is derived from an EMBL/GenBank/DDBJ whole genome shotgun (WGS) entry which is preliminary data.</text>
</comment>
<evidence type="ECO:0000256" key="3">
    <source>
        <dbReference type="ARBA" id="ARBA00022448"/>
    </source>
</evidence>
<evidence type="ECO:0000256" key="6">
    <source>
        <dbReference type="ARBA" id="ARBA00023136"/>
    </source>
</evidence>
<dbReference type="EMBL" id="VORW01000002">
    <property type="protein sequence ID" value="TXE13609.1"/>
    <property type="molecule type" value="Genomic_DNA"/>
</dbReference>
<dbReference type="Proteomes" id="UP000321935">
    <property type="component" value="Unassembled WGS sequence"/>
</dbReference>